<evidence type="ECO:0000256" key="1">
    <source>
        <dbReference type="ARBA" id="ARBA00005254"/>
    </source>
</evidence>
<dbReference type="RefSeq" id="WP_145017012.1">
    <property type="nucleotide sequence ID" value="NZ_VLLN01000001.1"/>
</dbReference>
<dbReference type="Gene3D" id="3.90.226.10">
    <property type="entry name" value="2-enoyl-CoA Hydratase, Chain A, domain 1"/>
    <property type="match status" value="1"/>
</dbReference>
<evidence type="ECO:0000256" key="2">
    <source>
        <dbReference type="ARBA" id="ARBA00023239"/>
    </source>
</evidence>
<proteinExistence type="inferred from homology"/>
<dbReference type="AlphaFoldDB" id="A0A562WSF7"/>
<comment type="similarity">
    <text evidence="1 3">Belongs to the enoyl-CoA hydratase/isomerase family.</text>
</comment>
<dbReference type="Pfam" id="PF00378">
    <property type="entry name" value="ECH_1"/>
    <property type="match status" value="1"/>
</dbReference>
<dbReference type="EMBL" id="VLLN01000001">
    <property type="protein sequence ID" value="TWJ33433.1"/>
    <property type="molecule type" value="Genomic_DNA"/>
</dbReference>
<keyword evidence="5" id="KW-1185">Reference proteome</keyword>
<accession>A0A562WSF7</accession>
<organism evidence="4 5">
    <name type="scientific">Geobacter argillaceus</name>
    <dbReference type="NCBI Taxonomy" id="345631"/>
    <lineage>
        <taxon>Bacteria</taxon>
        <taxon>Pseudomonadati</taxon>
        <taxon>Thermodesulfobacteriota</taxon>
        <taxon>Desulfuromonadia</taxon>
        <taxon>Geobacterales</taxon>
        <taxon>Geobacteraceae</taxon>
        <taxon>Geobacter</taxon>
    </lineage>
</organism>
<dbReference type="GO" id="GO:0016836">
    <property type="term" value="F:hydro-lyase activity"/>
    <property type="evidence" value="ECO:0007669"/>
    <property type="project" value="UniProtKB-ARBA"/>
</dbReference>
<gene>
    <name evidence="4" type="ORF">JN12_00107</name>
</gene>
<dbReference type="OrthoDB" id="5365311at2"/>
<dbReference type="Proteomes" id="UP000319449">
    <property type="component" value="Unassembled WGS sequence"/>
</dbReference>
<dbReference type="FunFam" id="3.90.226.10:FF:000009">
    <property type="entry name" value="Carnitinyl-CoA dehydratase"/>
    <property type="match status" value="1"/>
</dbReference>
<dbReference type="SUPFAM" id="SSF52096">
    <property type="entry name" value="ClpP/crotonase"/>
    <property type="match status" value="1"/>
</dbReference>
<reference evidence="4 5" key="1">
    <citation type="submission" date="2019-07" db="EMBL/GenBank/DDBJ databases">
        <title>Genomic Encyclopedia of Archaeal and Bacterial Type Strains, Phase II (KMG-II): from individual species to whole genera.</title>
        <authorList>
            <person name="Goeker M."/>
        </authorList>
    </citation>
    <scope>NUCLEOTIDE SEQUENCE [LARGE SCALE GENOMIC DNA]</scope>
    <source>
        <strain evidence="4 5">ATCC BAA-1139</strain>
    </source>
</reference>
<dbReference type="InterPro" id="IPR029045">
    <property type="entry name" value="ClpP/crotonase-like_dom_sf"/>
</dbReference>
<dbReference type="PROSITE" id="PS00166">
    <property type="entry name" value="ENOYL_COA_HYDRATASE"/>
    <property type="match status" value="1"/>
</dbReference>
<dbReference type="PANTHER" id="PTHR11941">
    <property type="entry name" value="ENOYL-COA HYDRATASE-RELATED"/>
    <property type="match status" value="1"/>
</dbReference>
<dbReference type="CDD" id="cd06558">
    <property type="entry name" value="crotonase-like"/>
    <property type="match status" value="1"/>
</dbReference>
<dbReference type="FunFam" id="1.10.12.10:FF:000001">
    <property type="entry name" value="Probable enoyl-CoA hydratase, mitochondrial"/>
    <property type="match status" value="1"/>
</dbReference>
<evidence type="ECO:0000313" key="5">
    <source>
        <dbReference type="Proteomes" id="UP000319449"/>
    </source>
</evidence>
<comment type="caution">
    <text evidence="4">The sequence shown here is derived from an EMBL/GenBank/DDBJ whole genome shotgun (WGS) entry which is preliminary data.</text>
</comment>
<dbReference type="GO" id="GO:0006635">
    <property type="term" value="P:fatty acid beta-oxidation"/>
    <property type="evidence" value="ECO:0007669"/>
    <property type="project" value="TreeGrafter"/>
</dbReference>
<keyword evidence="2" id="KW-0456">Lyase</keyword>
<name>A0A562WSF7_9BACT</name>
<sequence>MEFENLLVERSDGVAIVTINRPKALNALNAGTLEELLSAVTNLEKDEQVKAIILTGSGSKAFVAGGDISFMQSLQPIAAREFAHLGQKVFGVIEALAKPVIAAVNGFALGGGCELAMACDFRLAGENARFGQPEVNLGVIPGFGGSQRLPRLVGKGRAKELLFTGDLIDSREAWRIGLVNRVVPQEALLATAREIARKIADKGPLAVRLCKHAVNNGLEMESEKGCAYEAELFALCFATEDRAEGMRAFIEKRPATFLGR</sequence>
<evidence type="ECO:0000256" key="3">
    <source>
        <dbReference type="RuleBase" id="RU003707"/>
    </source>
</evidence>
<dbReference type="InterPro" id="IPR001753">
    <property type="entry name" value="Enoyl-CoA_hydra/iso"/>
</dbReference>
<evidence type="ECO:0000313" key="4">
    <source>
        <dbReference type="EMBL" id="TWJ33433.1"/>
    </source>
</evidence>
<dbReference type="Gene3D" id="1.10.12.10">
    <property type="entry name" value="Lyase 2-enoyl-coa Hydratase, Chain A, domain 2"/>
    <property type="match status" value="1"/>
</dbReference>
<dbReference type="InterPro" id="IPR014748">
    <property type="entry name" value="Enoyl-CoA_hydra_C"/>
</dbReference>
<protein>
    <submittedName>
        <fullName evidence="4">Enoyl-CoA hydratase</fullName>
    </submittedName>
</protein>
<dbReference type="PANTHER" id="PTHR11941:SF54">
    <property type="entry name" value="ENOYL-COA HYDRATASE, MITOCHONDRIAL"/>
    <property type="match status" value="1"/>
</dbReference>
<dbReference type="InterPro" id="IPR018376">
    <property type="entry name" value="Enoyl-CoA_hyd/isom_CS"/>
</dbReference>